<dbReference type="SUPFAM" id="SSF48452">
    <property type="entry name" value="TPR-like"/>
    <property type="match status" value="1"/>
</dbReference>
<gene>
    <name evidence="2 4" type="primary">lapB</name>
    <name evidence="4" type="ORF">QMY55_07525</name>
</gene>
<dbReference type="EMBL" id="CP125947">
    <property type="protein sequence ID" value="WHS66955.1"/>
    <property type="molecule type" value="Genomic_DNA"/>
</dbReference>
<keyword evidence="1 2" id="KW-0479">Metal-binding</keyword>
<keyword evidence="5" id="KW-1185">Reference proteome</keyword>
<feature type="domain" description="LapB rubredoxin metal binding" evidence="3">
    <location>
        <begin position="352"/>
        <end position="376"/>
    </location>
</feature>
<dbReference type="InterPro" id="IPR011990">
    <property type="entry name" value="TPR-like_helical_dom_sf"/>
</dbReference>
<evidence type="ECO:0000313" key="4">
    <source>
        <dbReference type="EMBL" id="WHS66955.1"/>
    </source>
</evidence>
<keyword evidence="2" id="KW-0408">Iron</keyword>
<feature type="topological domain" description="Cytoplasmic" evidence="2">
    <location>
        <begin position="24"/>
        <end position="385"/>
    </location>
</feature>
<feature type="binding site" evidence="2">
    <location>
        <position position="357"/>
    </location>
    <ligand>
        <name>Fe cation</name>
        <dbReference type="ChEBI" id="CHEBI:24875"/>
    </ligand>
</feature>
<comment type="similarity">
    <text evidence="2">Belongs to the LapB family.</text>
</comment>
<feature type="binding site" evidence="2">
    <location>
        <position position="354"/>
    </location>
    <ligand>
        <name>Fe cation</name>
        <dbReference type="ChEBI" id="CHEBI:24875"/>
    </ligand>
</feature>
<reference evidence="4 5" key="1">
    <citation type="submission" date="2023-05" db="EMBL/GenBank/DDBJ databases">
        <authorList>
            <person name="Yin Y."/>
            <person name="Lu Z."/>
        </authorList>
    </citation>
    <scope>NUCLEOTIDE SEQUENCE [LARGE SCALE GENOMIC DNA]</scope>
    <source>
        <strain evidence="4 5">ZM22</strain>
    </source>
</reference>
<dbReference type="HAMAP" id="MF_00994">
    <property type="entry name" value="LPS_assembly_LapB"/>
    <property type="match status" value="1"/>
</dbReference>
<dbReference type="InterPro" id="IPR019734">
    <property type="entry name" value="TPR_rpt"/>
</dbReference>
<dbReference type="SMART" id="SM00028">
    <property type="entry name" value="TPR"/>
    <property type="match status" value="3"/>
</dbReference>
<dbReference type="Pfam" id="PF18073">
    <property type="entry name" value="Zn_ribbon_LapB"/>
    <property type="match status" value="1"/>
</dbReference>
<evidence type="ECO:0000256" key="1">
    <source>
        <dbReference type="ARBA" id="ARBA00022723"/>
    </source>
</evidence>
<keyword evidence="2" id="KW-0802">TPR repeat</keyword>
<evidence type="ECO:0000313" key="5">
    <source>
        <dbReference type="Proteomes" id="UP001240697"/>
    </source>
</evidence>
<accession>A0ABY8SV91</accession>
<evidence type="ECO:0000256" key="2">
    <source>
        <dbReference type="HAMAP-Rule" id="MF_00994"/>
    </source>
</evidence>
<keyword evidence="2" id="KW-1133">Transmembrane helix</keyword>
<dbReference type="Proteomes" id="UP001240697">
    <property type="component" value="Chromosome"/>
</dbReference>
<name>A0ABY8SV91_9BURK</name>
<dbReference type="RefSeq" id="WP_283488029.1">
    <property type="nucleotide sequence ID" value="NZ_CP125947.1"/>
</dbReference>
<protein>
    <recommendedName>
        <fullName evidence="2">Lipopolysaccharide assembly protein B</fullName>
    </recommendedName>
</protein>
<sequence length="385" mass="43511">MEFNLTWILLGLPVAFVLGWLASRWDLRQVRADNRQAPRAYFKGLNFLLNEQQDKAIDAFIEAVQNDPDTTELHFALGNLFRRRGEYNRAVRVHEHLLSRADLSRPDRDRAQHALAQDFLKAGLLDRAEEALNRLEGTQYESDARLALLAIYERSRDWVQAAAIVRKMQAANQGDFSTRLAHYLCEDAQTQVAHGQLDKAFVQLQQALETAPQAPRPRLELAQLQHRQGQSDKAWASLQALAQHSSIALPLAASLMVEVAEATGEIESIRALLLKHYEQQPSLDLLQALVALDKKSQSANALGRTRLVEHLQHEPSLVAAAQWLEGETLAEEQYHGAVQKALNHATKPLTRYRCAACGFEARTHFWHCPGCQSWDSYPARRVEEL</sequence>
<comment type="function">
    <text evidence="2">Modulates cellular lipopolysaccharide (LPS) levels by regulating LpxC, which is involved in lipid A biosynthesis. May act by modulating the proteolytic activity of FtsH towards LpxC. May also coordinate assembly of proteins involved in LPS synthesis at the plasma membrane.</text>
</comment>
<keyword evidence="2" id="KW-0812">Transmembrane</keyword>
<dbReference type="Pfam" id="PF13432">
    <property type="entry name" value="TPR_16"/>
    <property type="match status" value="2"/>
</dbReference>
<dbReference type="Gene3D" id="1.25.40.10">
    <property type="entry name" value="Tetratricopeptide repeat domain"/>
    <property type="match status" value="2"/>
</dbReference>
<keyword evidence="2" id="KW-0997">Cell inner membrane</keyword>
<dbReference type="NCBIfam" id="NF008755">
    <property type="entry name" value="PRK11788.1-3"/>
    <property type="match status" value="1"/>
</dbReference>
<feature type="binding site" evidence="2">
    <location>
        <position position="368"/>
    </location>
    <ligand>
        <name>Fe cation</name>
        <dbReference type="ChEBI" id="CHEBI:24875"/>
    </ligand>
</feature>
<feature type="binding site" evidence="2">
    <location>
        <position position="371"/>
    </location>
    <ligand>
        <name>Fe cation</name>
        <dbReference type="ChEBI" id="CHEBI:24875"/>
    </ligand>
</feature>
<organism evidence="4 5">
    <name type="scientific">Comamonas resistens</name>
    <dbReference type="NCBI Taxonomy" id="3046670"/>
    <lineage>
        <taxon>Bacteria</taxon>
        <taxon>Pseudomonadati</taxon>
        <taxon>Pseudomonadota</taxon>
        <taxon>Betaproteobacteria</taxon>
        <taxon>Burkholderiales</taxon>
        <taxon>Comamonadaceae</taxon>
        <taxon>Comamonas</taxon>
    </lineage>
</organism>
<keyword evidence="2" id="KW-1003">Cell membrane</keyword>
<proteinExistence type="inferred from homology"/>
<dbReference type="InterPro" id="IPR030865">
    <property type="entry name" value="LapB"/>
</dbReference>
<keyword evidence="2" id="KW-0677">Repeat</keyword>
<evidence type="ECO:0000259" key="3">
    <source>
        <dbReference type="Pfam" id="PF18073"/>
    </source>
</evidence>
<keyword evidence="2" id="KW-0472">Membrane</keyword>
<dbReference type="Pfam" id="PF14559">
    <property type="entry name" value="TPR_19"/>
    <property type="match status" value="1"/>
</dbReference>
<comment type="subcellular location">
    <subcellularLocation>
        <location evidence="2">Cell inner membrane</location>
        <topology evidence="2">Single-pass membrane protein</topology>
        <orientation evidence="2">Cytoplasmic side</orientation>
    </subcellularLocation>
</comment>
<dbReference type="InterPro" id="IPR041166">
    <property type="entry name" value="Rubredoxin_2"/>
</dbReference>